<evidence type="ECO:0000256" key="6">
    <source>
        <dbReference type="HAMAP-Rule" id="MF_01974"/>
    </source>
</evidence>
<protein>
    <recommendedName>
        <fullName evidence="6 7">Methionine aminopeptidase</fullName>
        <shortName evidence="6">MAP</shortName>
        <shortName evidence="6">MetAP</shortName>
        <ecNumber evidence="6 7">3.4.11.18</ecNumber>
    </recommendedName>
    <alternativeName>
        <fullName evidence="6">Peptidase M</fullName>
    </alternativeName>
</protein>
<keyword evidence="2 6" id="KW-0031">Aminopeptidase</keyword>
<sequence length="252" mass="26884">MALIKSGNEIGTMRTSGNILSRVVQTLLPEIAIGVSLHDLDHHAYAHIAHLGAAPAFLGYQPYGAAHKFPSTLCTSVNEVVVHGLPTHRRLVEGDILTIDIGAKYRGYYSDMAVTVGIGAISEQAQRLIDVTREALNRAILVATPNHTLGDVGHAVSQYVTGNGFVIVKGLTGHGIGTELHEEPSVLNEGTPGRGMRLQPGMVLAIEVMTSAGSPHIIKNKFDEYETSDSALSAHFEHTVAITEGEPEVLTK</sequence>
<dbReference type="CDD" id="cd01086">
    <property type="entry name" value="MetAP1"/>
    <property type="match status" value="1"/>
</dbReference>
<evidence type="ECO:0000256" key="4">
    <source>
        <dbReference type="ARBA" id="ARBA00022723"/>
    </source>
</evidence>
<dbReference type="GO" id="GO:0006508">
    <property type="term" value="P:proteolysis"/>
    <property type="evidence" value="ECO:0007669"/>
    <property type="project" value="UniProtKB-KW"/>
</dbReference>
<evidence type="ECO:0000313" key="10">
    <source>
        <dbReference type="Proteomes" id="UP000228635"/>
    </source>
</evidence>
<feature type="binding site" evidence="6">
    <location>
        <position position="100"/>
    </location>
    <ligand>
        <name>a divalent metal cation</name>
        <dbReference type="ChEBI" id="CHEBI:60240"/>
        <label>1</label>
    </ligand>
</feature>
<dbReference type="PANTHER" id="PTHR43330:SF27">
    <property type="entry name" value="METHIONINE AMINOPEPTIDASE"/>
    <property type="match status" value="1"/>
</dbReference>
<evidence type="ECO:0000256" key="1">
    <source>
        <dbReference type="ARBA" id="ARBA00002521"/>
    </source>
</evidence>
<dbReference type="GO" id="GO:0004239">
    <property type="term" value="F:initiator methionyl aminopeptidase activity"/>
    <property type="evidence" value="ECO:0007669"/>
    <property type="project" value="UniProtKB-UniRule"/>
</dbReference>
<dbReference type="Proteomes" id="UP000228635">
    <property type="component" value="Unassembled WGS sequence"/>
</dbReference>
<evidence type="ECO:0000259" key="8">
    <source>
        <dbReference type="Pfam" id="PF00557"/>
    </source>
</evidence>
<dbReference type="EMBL" id="PFBA01000027">
    <property type="protein sequence ID" value="PIT92297.1"/>
    <property type="molecule type" value="Genomic_DNA"/>
</dbReference>
<dbReference type="SUPFAM" id="SSF55920">
    <property type="entry name" value="Creatinase/aminopeptidase"/>
    <property type="match status" value="1"/>
</dbReference>
<comment type="function">
    <text evidence="1 6">Removes the N-terminal methionine from nascent proteins. The N-terminal methionine is often cleaved when the second residue in the primary sequence is small and uncharged (Met-Ala-, Cys, Gly, Pro, Ser, Thr, or Val). Requires deformylation of the N(alpha)-formylated initiator methionine before it can be hydrolyzed.</text>
</comment>
<organism evidence="9 10">
    <name type="scientific">Candidatus Harrisonbacteria bacterium CG10_big_fil_rev_8_21_14_0_10_42_17</name>
    <dbReference type="NCBI Taxonomy" id="1974584"/>
    <lineage>
        <taxon>Bacteria</taxon>
        <taxon>Candidatus Harrisoniibacteriota</taxon>
    </lineage>
</organism>
<feature type="binding site" evidence="6">
    <location>
        <position position="181"/>
    </location>
    <ligand>
        <name>substrate</name>
    </ligand>
</feature>
<feature type="domain" description="Peptidase M24" evidence="8">
    <location>
        <begin position="13"/>
        <end position="244"/>
    </location>
</feature>
<feature type="binding site" evidence="6">
    <location>
        <position position="237"/>
    </location>
    <ligand>
        <name>a divalent metal cation</name>
        <dbReference type="ChEBI" id="CHEBI:60240"/>
        <label>1</label>
    </ligand>
</feature>
<accession>A0A2M6WHM7</accession>
<reference evidence="10" key="1">
    <citation type="submission" date="2017-09" db="EMBL/GenBank/DDBJ databases">
        <title>Depth-based differentiation of microbial function through sediment-hosted aquifers and enrichment of novel symbionts in the deep terrestrial subsurface.</title>
        <authorList>
            <person name="Probst A.J."/>
            <person name="Ladd B."/>
            <person name="Jarett J.K."/>
            <person name="Geller-Mcgrath D.E."/>
            <person name="Sieber C.M.K."/>
            <person name="Emerson J.B."/>
            <person name="Anantharaman K."/>
            <person name="Thomas B.C."/>
            <person name="Malmstrom R."/>
            <person name="Stieglmeier M."/>
            <person name="Klingl A."/>
            <person name="Woyke T."/>
            <person name="Ryan C.M."/>
            <person name="Banfield J.F."/>
        </authorList>
    </citation>
    <scope>NUCLEOTIDE SEQUENCE [LARGE SCALE GENOMIC DNA]</scope>
</reference>
<keyword evidence="5 6" id="KW-0378">Hydrolase</keyword>
<dbReference type="GO" id="GO:0005829">
    <property type="term" value="C:cytosol"/>
    <property type="evidence" value="ECO:0007669"/>
    <property type="project" value="TreeGrafter"/>
</dbReference>
<dbReference type="NCBIfam" id="TIGR00500">
    <property type="entry name" value="met_pdase_I"/>
    <property type="match status" value="1"/>
</dbReference>
<dbReference type="GO" id="GO:0070006">
    <property type="term" value="F:metalloaminopeptidase activity"/>
    <property type="evidence" value="ECO:0007669"/>
    <property type="project" value="UniProtKB-UniRule"/>
</dbReference>
<comment type="caution">
    <text evidence="9">The sequence shown here is derived from an EMBL/GenBank/DDBJ whole genome shotgun (WGS) entry which is preliminary data.</text>
</comment>
<dbReference type="EC" id="3.4.11.18" evidence="6 7"/>
<dbReference type="InterPro" id="IPR000994">
    <property type="entry name" value="Pept_M24"/>
</dbReference>
<gene>
    <name evidence="6 9" type="primary">map</name>
    <name evidence="9" type="ORF">COU08_03230</name>
</gene>
<feature type="binding site" evidence="6">
    <location>
        <position position="237"/>
    </location>
    <ligand>
        <name>a divalent metal cation</name>
        <dbReference type="ChEBI" id="CHEBI:60240"/>
        <label>2</label>
        <note>catalytic</note>
    </ligand>
</feature>
<feature type="binding site" evidence="6">
    <location>
        <position position="111"/>
    </location>
    <ligand>
        <name>a divalent metal cation</name>
        <dbReference type="ChEBI" id="CHEBI:60240"/>
        <label>1</label>
    </ligand>
</feature>
<dbReference type="GO" id="GO:0046872">
    <property type="term" value="F:metal ion binding"/>
    <property type="evidence" value="ECO:0007669"/>
    <property type="project" value="UniProtKB-UniRule"/>
</dbReference>
<feature type="binding site" evidence="6">
    <location>
        <position position="207"/>
    </location>
    <ligand>
        <name>a divalent metal cation</name>
        <dbReference type="ChEBI" id="CHEBI:60240"/>
        <label>2</label>
        <note>catalytic</note>
    </ligand>
</feature>
<proteinExistence type="inferred from homology"/>
<comment type="catalytic activity">
    <reaction evidence="6 7">
        <text>Release of N-terminal amino acids, preferentially methionine, from peptides and arylamides.</text>
        <dbReference type="EC" id="3.4.11.18"/>
    </reaction>
</comment>
<evidence type="ECO:0000256" key="3">
    <source>
        <dbReference type="ARBA" id="ARBA00022670"/>
    </source>
</evidence>
<dbReference type="PRINTS" id="PR00599">
    <property type="entry name" value="MAPEPTIDASE"/>
</dbReference>
<dbReference type="AlphaFoldDB" id="A0A2M6WHM7"/>
<comment type="subunit">
    <text evidence="6">Monomer.</text>
</comment>
<dbReference type="Gene3D" id="3.90.230.10">
    <property type="entry name" value="Creatinase/methionine aminopeptidase superfamily"/>
    <property type="match status" value="1"/>
</dbReference>
<dbReference type="HAMAP" id="MF_01974">
    <property type="entry name" value="MetAP_1"/>
    <property type="match status" value="1"/>
</dbReference>
<feature type="binding site" evidence="6">
    <location>
        <position position="83"/>
    </location>
    <ligand>
        <name>substrate</name>
    </ligand>
</feature>
<keyword evidence="3 6" id="KW-0645">Protease</keyword>
<dbReference type="InterPro" id="IPR002467">
    <property type="entry name" value="Pept_M24A_MAP1"/>
</dbReference>
<evidence type="ECO:0000256" key="5">
    <source>
        <dbReference type="ARBA" id="ARBA00022801"/>
    </source>
</evidence>
<dbReference type="Pfam" id="PF00557">
    <property type="entry name" value="Peptidase_M24"/>
    <property type="match status" value="1"/>
</dbReference>
<dbReference type="InterPro" id="IPR036005">
    <property type="entry name" value="Creatinase/aminopeptidase-like"/>
</dbReference>
<feature type="binding site" evidence="6">
    <location>
        <position position="174"/>
    </location>
    <ligand>
        <name>a divalent metal cation</name>
        <dbReference type="ChEBI" id="CHEBI:60240"/>
        <label>2</label>
        <note>catalytic</note>
    </ligand>
</feature>
<evidence type="ECO:0000313" key="9">
    <source>
        <dbReference type="EMBL" id="PIT92297.1"/>
    </source>
</evidence>
<dbReference type="InterPro" id="IPR001714">
    <property type="entry name" value="Pept_M24_MAP"/>
</dbReference>
<comment type="similarity">
    <text evidence="6">Belongs to the peptidase M24A family. Methionine aminopeptidase type 1 subfamily.</text>
</comment>
<keyword evidence="4 6" id="KW-0479">Metal-binding</keyword>
<evidence type="ECO:0000256" key="7">
    <source>
        <dbReference type="RuleBase" id="RU003653"/>
    </source>
</evidence>
<comment type="cofactor">
    <cofactor evidence="6">
        <name>Co(2+)</name>
        <dbReference type="ChEBI" id="CHEBI:48828"/>
    </cofactor>
    <cofactor evidence="6">
        <name>Zn(2+)</name>
        <dbReference type="ChEBI" id="CHEBI:29105"/>
    </cofactor>
    <cofactor evidence="6">
        <name>Mn(2+)</name>
        <dbReference type="ChEBI" id="CHEBI:29035"/>
    </cofactor>
    <cofactor evidence="6">
        <name>Fe(2+)</name>
        <dbReference type="ChEBI" id="CHEBI:29033"/>
    </cofactor>
    <text evidence="6">Binds 2 divalent metal cations per subunit. Has a high-affinity and a low affinity metal-binding site. The true nature of the physiological cofactor is under debate. The enzyme is active with cobalt, zinc, manganese or divalent iron ions. Most likely, methionine aminopeptidases function as mononuclear Fe(2+)-metalloproteases under physiological conditions, and the catalytically relevant metal-binding site has been assigned to the histidine-containing high-affinity site.</text>
</comment>
<name>A0A2M6WHM7_9BACT</name>
<dbReference type="PANTHER" id="PTHR43330">
    <property type="entry name" value="METHIONINE AMINOPEPTIDASE"/>
    <property type="match status" value="1"/>
</dbReference>
<feature type="binding site" evidence="6">
    <location>
        <position position="111"/>
    </location>
    <ligand>
        <name>a divalent metal cation</name>
        <dbReference type="ChEBI" id="CHEBI:60240"/>
        <label>2</label>
        <note>catalytic</note>
    </ligand>
</feature>
<evidence type="ECO:0000256" key="2">
    <source>
        <dbReference type="ARBA" id="ARBA00022438"/>
    </source>
</evidence>